<gene>
    <name evidence="1" type="ORF">EHAR0213_LOCUS9378</name>
</gene>
<organism evidence="1">
    <name type="scientific">Euplotes harpa</name>
    <dbReference type="NCBI Taxonomy" id="151035"/>
    <lineage>
        <taxon>Eukaryota</taxon>
        <taxon>Sar</taxon>
        <taxon>Alveolata</taxon>
        <taxon>Ciliophora</taxon>
        <taxon>Intramacronucleata</taxon>
        <taxon>Spirotrichea</taxon>
        <taxon>Hypotrichia</taxon>
        <taxon>Euplotida</taxon>
        <taxon>Euplotidae</taxon>
        <taxon>Euplotes</taxon>
    </lineage>
</organism>
<accession>A0A7S3NAN2</accession>
<sequence length="145" mass="17479">MENHKKLFNADYYKFLEVESMDEHPSLQQFEVEERKIEEVPQPVIEPPRPEIEREPKQNYNHAAIVDNENVHLVIRECNELMAKFQMNMQVFYRNEMNFLNNLPRELVNTIVEHQNQTASISEDYLEAIIQNIRKRYIKIEPFSE</sequence>
<name>A0A7S3NAN2_9SPIT</name>
<evidence type="ECO:0000313" key="1">
    <source>
        <dbReference type="EMBL" id="CAE0350464.1"/>
    </source>
</evidence>
<reference evidence="1" key="1">
    <citation type="submission" date="2021-01" db="EMBL/GenBank/DDBJ databases">
        <authorList>
            <person name="Corre E."/>
            <person name="Pelletier E."/>
            <person name="Niang G."/>
            <person name="Scheremetjew M."/>
            <person name="Finn R."/>
            <person name="Kale V."/>
            <person name="Holt S."/>
            <person name="Cochrane G."/>
            <person name="Meng A."/>
            <person name="Brown T."/>
            <person name="Cohen L."/>
        </authorList>
    </citation>
    <scope>NUCLEOTIDE SEQUENCE</scope>
    <source>
        <strain evidence="1">FSP1.4</strain>
    </source>
</reference>
<proteinExistence type="predicted"/>
<dbReference type="EMBL" id="HBII01022576">
    <property type="protein sequence ID" value="CAE0350464.1"/>
    <property type="molecule type" value="Transcribed_RNA"/>
</dbReference>
<protein>
    <submittedName>
        <fullName evidence="1">Uncharacterized protein</fullName>
    </submittedName>
</protein>
<dbReference type="AlphaFoldDB" id="A0A7S3NAN2"/>